<reference evidence="1 2" key="1">
    <citation type="submission" date="2021-01" db="EMBL/GenBank/DDBJ databases">
        <title>Chryseolinea sp. Jin1 Genome sequencing and assembly.</title>
        <authorList>
            <person name="Kim I."/>
        </authorList>
    </citation>
    <scope>NUCLEOTIDE SEQUENCE [LARGE SCALE GENOMIC DNA]</scope>
    <source>
        <strain evidence="1 2">Jin1</strain>
    </source>
</reference>
<dbReference type="EMBL" id="JAERRB010000005">
    <property type="protein sequence ID" value="MBL0743035.1"/>
    <property type="molecule type" value="Genomic_DNA"/>
</dbReference>
<dbReference type="Proteomes" id="UP000613030">
    <property type="component" value="Unassembled WGS sequence"/>
</dbReference>
<evidence type="ECO:0000313" key="2">
    <source>
        <dbReference type="Proteomes" id="UP000613030"/>
    </source>
</evidence>
<evidence type="ECO:0000313" key="1">
    <source>
        <dbReference type="EMBL" id="MBL0743035.1"/>
    </source>
</evidence>
<organism evidence="1 2">
    <name type="scientific">Chryseolinea lacunae</name>
    <dbReference type="NCBI Taxonomy" id="2801331"/>
    <lineage>
        <taxon>Bacteria</taxon>
        <taxon>Pseudomonadati</taxon>
        <taxon>Bacteroidota</taxon>
        <taxon>Cytophagia</taxon>
        <taxon>Cytophagales</taxon>
        <taxon>Fulvivirgaceae</taxon>
        <taxon>Chryseolinea</taxon>
    </lineage>
</organism>
<sequence>MTKGNPHFGTDYTPFILSVKQLTTIRMACKCSTYPDLELIRESIDKRIAITKGIKKQLQFLSESPSGDSLYKCAVCQQLWQNSRAWNWGNKEYVFKVPNIDVADWMIESFALPDQMLIYSATMNDYFKKNTLVESDKGCQKNGCGNNALLNNVLCREHFIQNLQQFGLLTKFPRGRMFSPYLVGS</sequence>
<gene>
    <name evidence="1" type="ORF">JI741_17530</name>
</gene>
<proteinExistence type="predicted"/>
<protein>
    <submittedName>
        <fullName evidence="1">Uncharacterized protein</fullName>
    </submittedName>
</protein>
<comment type="caution">
    <text evidence="1">The sequence shown here is derived from an EMBL/GenBank/DDBJ whole genome shotgun (WGS) entry which is preliminary data.</text>
</comment>
<accession>A0ABS1KU88</accession>
<dbReference type="RefSeq" id="WP_236676128.1">
    <property type="nucleotide sequence ID" value="NZ_JAERRB010000005.1"/>
</dbReference>
<keyword evidence="2" id="KW-1185">Reference proteome</keyword>
<name>A0ABS1KU88_9BACT</name>